<name>A0A5P8WDU8_9NOSO</name>
<organism evidence="2 3">
    <name type="scientific">Nostoc sphaeroides CCNUC1</name>
    <dbReference type="NCBI Taxonomy" id="2653204"/>
    <lineage>
        <taxon>Bacteria</taxon>
        <taxon>Bacillati</taxon>
        <taxon>Cyanobacteriota</taxon>
        <taxon>Cyanophyceae</taxon>
        <taxon>Nostocales</taxon>
        <taxon>Nostocaceae</taxon>
        <taxon>Nostoc</taxon>
    </lineage>
</organism>
<dbReference type="KEGG" id="nsh:GXM_08284"/>
<reference evidence="2 3" key="1">
    <citation type="submission" date="2019-10" db="EMBL/GenBank/DDBJ databases">
        <title>Genomic and transcriptomic insights into the perfect genentic adaptation of a filamentous nitrogen-fixing cyanobacterium to rice fields.</title>
        <authorList>
            <person name="Chen Z."/>
        </authorList>
    </citation>
    <scope>NUCLEOTIDE SEQUENCE [LARGE SCALE GENOMIC DNA]</scope>
    <source>
        <strain evidence="2">CCNUC1</strain>
    </source>
</reference>
<dbReference type="EMBL" id="CP045227">
    <property type="protein sequence ID" value="QFS50790.1"/>
    <property type="molecule type" value="Genomic_DNA"/>
</dbReference>
<evidence type="ECO:0000256" key="1">
    <source>
        <dbReference type="SAM" id="MobiDB-lite"/>
    </source>
</evidence>
<dbReference type="AlphaFoldDB" id="A0A5P8WDU8"/>
<evidence type="ECO:0008006" key="4">
    <source>
        <dbReference type="Google" id="ProtNLM"/>
    </source>
</evidence>
<evidence type="ECO:0000313" key="3">
    <source>
        <dbReference type="Proteomes" id="UP000326678"/>
    </source>
</evidence>
<keyword evidence="3" id="KW-1185">Reference proteome</keyword>
<evidence type="ECO:0000313" key="2">
    <source>
        <dbReference type="EMBL" id="QFS50790.1"/>
    </source>
</evidence>
<dbReference type="NCBIfam" id="NF041680">
    <property type="entry name" value="transp_NF041680"/>
    <property type="match status" value="1"/>
</dbReference>
<feature type="region of interest" description="Disordered" evidence="1">
    <location>
        <begin position="403"/>
        <end position="448"/>
    </location>
</feature>
<sequence length="448" mass="51463">MVNADKRENFNSLTMTLEKLKQFRTGVYTILGKAKDALFDLMDAVLVTRSVYSFAELSVSPVFRRQWSSVYEAIQDGNPPRTELMKLYIKQLTPREQILLAGDHTAWARPDARTLRERTFEHLAHPMSGAKPVTIGQGYSTIAIIPETEGSWALPLLHERINSFENPIAKAAAQLKLVCENLPTRPISLWDAEYGCASFVKQTADIAADKLMRVRSNRLLYSAPPVYGGHGRPRIHGDKFKLNDSTTWWIPDQKLEVIDSKMGRMSIHLWCNLHFQQSSQHSMNLIQIQRLDELGQPKTKPLWLVWVGIEMSPLSELWRLYFRRFAIDHWYRFAKQRLHWTLPNLSTPEQCERWSDLLPLMTWELWSARDFVTDNPLPWQKPKPKLSPGRVAQAMGEVFAAIGTPAQAPKPRGKSPGWPEGQTRTRRIRYPTVKKSTTKPKKQTQQSA</sequence>
<gene>
    <name evidence="2" type="ORF">GXM_08284</name>
</gene>
<accession>A0A5P8WDU8</accession>
<proteinExistence type="predicted"/>
<dbReference type="Proteomes" id="UP000326678">
    <property type="component" value="Chromosome Gxm2"/>
</dbReference>
<protein>
    <recommendedName>
        <fullName evidence="4">Transposase IS701-like DDE domain-containing protein</fullName>
    </recommendedName>
</protein>